<dbReference type="PANTHER" id="PTHR31169:SF8">
    <property type="entry name" value="ZINC-FINGER DOMAIN OF MONOAMINE-OXIDASE A REPRESSOR R1 PROTEIN"/>
    <property type="match status" value="1"/>
</dbReference>
<proteinExistence type="predicted"/>
<evidence type="ECO:0000256" key="1">
    <source>
        <dbReference type="ARBA" id="ARBA00004123"/>
    </source>
</evidence>
<keyword evidence="4" id="KW-1017">Isopeptide bond</keyword>
<keyword evidence="9" id="KW-0539">Nucleus</keyword>
<reference evidence="11" key="1">
    <citation type="submission" date="2021-06" db="EMBL/GenBank/DDBJ databases">
        <authorList>
            <consortium name="Wellcome Sanger Institute Data Sharing"/>
        </authorList>
    </citation>
    <scope>NUCLEOTIDE SEQUENCE [LARGE SCALE GENOMIC DNA]</scope>
</reference>
<dbReference type="GeneTree" id="ENSGT00940000167008"/>
<dbReference type="Proteomes" id="UP000694620">
    <property type="component" value="Chromosome 3"/>
</dbReference>
<accession>A0A8C4RT96</accession>
<name>A0A8C4RT96_ERPCA</name>
<sequence length="122" mass="13597">MASPHVVRPVEEITELELDHVASSVADKGSTCHQCRQKTTDTKTNCRNPDCRGVQGQFCGPCLRNRYGEEVKDALLDPEWYCPPCRGICNCSFCRQLVLCFLLSNCGGSWTACCIQQPCQVH</sequence>
<evidence type="ECO:0000313" key="12">
    <source>
        <dbReference type="Proteomes" id="UP000694620"/>
    </source>
</evidence>
<dbReference type="Pfam" id="PF10497">
    <property type="entry name" value="zf-4CXXC_R1"/>
    <property type="match status" value="1"/>
</dbReference>
<keyword evidence="6" id="KW-0832">Ubl conjugation</keyword>
<dbReference type="InterPro" id="IPR040221">
    <property type="entry name" value="CDCA7/CDA7L"/>
</dbReference>
<dbReference type="AlphaFoldDB" id="A0A8C4RT96"/>
<dbReference type="GO" id="GO:0005737">
    <property type="term" value="C:cytoplasm"/>
    <property type="evidence" value="ECO:0007669"/>
    <property type="project" value="UniProtKB-SubCell"/>
</dbReference>
<keyword evidence="3" id="KW-0963">Cytoplasm</keyword>
<evidence type="ECO:0000256" key="6">
    <source>
        <dbReference type="ARBA" id="ARBA00022843"/>
    </source>
</evidence>
<dbReference type="Ensembl" id="ENSECRT00000007417.1">
    <property type="protein sequence ID" value="ENSECRP00000007299.1"/>
    <property type="gene ID" value="ENSECRG00000004875.1"/>
</dbReference>
<keyword evidence="8" id="KW-0804">Transcription</keyword>
<dbReference type="GO" id="GO:0006355">
    <property type="term" value="P:regulation of DNA-templated transcription"/>
    <property type="evidence" value="ECO:0007669"/>
    <property type="project" value="InterPro"/>
</dbReference>
<reference evidence="11" key="2">
    <citation type="submission" date="2025-08" db="UniProtKB">
        <authorList>
            <consortium name="Ensembl"/>
        </authorList>
    </citation>
    <scope>IDENTIFICATION</scope>
</reference>
<evidence type="ECO:0000259" key="10">
    <source>
        <dbReference type="Pfam" id="PF10497"/>
    </source>
</evidence>
<dbReference type="PANTHER" id="PTHR31169">
    <property type="entry name" value="OS05G0300700 PROTEIN"/>
    <property type="match status" value="1"/>
</dbReference>
<evidence type="ECO:0000256" key="4">
    <source>
        <dbReference type="ARBA" id="ARBA00022499"/>
    </source>
</evidence>
<keyword evidence="7" id="KW-0805">Transcription regulation</keyword>
<evidence type="ECO:0000256" key="5">
    <source>
        <dbReference type="ARBA" id="ARBA00022553"/>
    </source>
</evidence>
<evidence type="ECO:0000256" key="3">
    <source>
        <dbReference type="ARBA" id="ARBA00022490"/>
    </source>
</evidence>
<dbReference type="InterPro" id="IPR018866">
    <property type="entry name" value="Znf-4CXXC_R1"/>
</dbReference>
<evidence type="ECO:0000256" key="8">
    <source>
        <dbReference type="ARBA" id="ARBA00023163"/>
    </source>
</evidence>
<evidence type="ECO:0000256" key="2">
    <source>
        <dbReference type="ARBA" id="ARBA00004496"/>
    </source>
</evidence>
<dbReference type="GO" id="GO:0005634">
    <property type="term" value="C:nucleus"/>
    <property type="evidence" value="ECO:0007669"/>
    <property type="project" value="UniProtKB-SubCell"/>
</dbReference>
<evidence type="ECO:0000256" key="7">
    <source>
        <dbReference type="ARBA" id="ARBA00023015"/>
    </source>
</evidence>
<organism evidence="11 12">
    <name type="scientific">Erpetoichthys calabaricus</name>
    <name type="common">Rope fish</name>
    <name type="synonym">Calamoichthys calabaricus</name>
    <dbReference type="NCBI Taxonomy" id="27687"/>
    <lineage>
        <taxon>Eukaryota</taxon>
        <taxon>Metazoa</taxon>
        <taxon>Chordata</taxon>
        <taxon>Craniata</taxon>
        <taxon>Vertebrata</taxon>
        <taxon>Euteleostomi</taxon>
        <taxon>Actinopterygii</taxon>
        <taxon>Polypteriformes</taxon>
        <taxon>Polypteridae</taxon>
        <taxon>Erpetoichthys</taxon>
    </lineage>
</organism>
<keyword evidence="5" id="KW-0597">Phosphoprotein</keyword>
<protein>
    <recommendedName>
        <fullName evidence="10">Zinc-finger domain-containing protein</fullName>
    </recommendedName>
</protein>
<comment type="subcellular location">
    <subcellularLocation>
        <location evidence="2">Cytoplasm</location>
    </subcellularLocation>
    <subcellularLocation>
        <location evidence="1">Nucleus</location>
    </subcellularLocation>
</comment>
<evidence type="ECO:0000313" key="11">
    <source>
        <dbReference type="Ensembl" id="ENSECRP00000007299.1"/>
    </source>
</evidence>
<reference evidence="11" key="3">
    <citation type="submission" date="2025-09" db="UniProtKB">
        <authorList>
            <consortium name="Ensembl"/>
        </authorList>
    </citation>
    <scope>IDENTIFICATION</scope>
</reference>
<keyword evidence="12" id="KW-1185">Reference proteome</keyword>
<feature type="domain" description="Zinc-finger" evidence="10">
    <location>
        <begin position="27"/>
        <end position="96"/>
    </location>
</feature>
<evidence type="ECO:0000256" key="9">
    <source>
        <dbReference type="ARBA" id="ARBA00023242"/>
    </source>
</evidence>